<evidence type="ECO:0000313" key="1">
    <source>
        <dbReference type="EMBL" id="RCW96310.1"/>
    </source>
</evidence>
<name>A0A368ZPL0_9GAMM</name>
<accession>A0A368ZPL0</accession>
<sequence length="136" mass="15534">MKLEYIRNLKNDSLILNSIHPDFKGSDGSFLEGGRITYLHELSDESYFSKLSYAFRISCKENVATNLASIFEKHEGLSLKEARETIQSQMNQWLDSKGESIKKFFEAFSIEASKSTLLAIDEMKCTFPSQIDYKAV</sequence>
<gene>
    <name evidence="1" type="ORF">DFP77_13513</name>
</gene>
<evidence type="ECO:0000313" key="2">
    <source>
        <dbReference type="Proteomes" id="UP000253506"/>
    </source>
</evidence>
<protein>
    <submittedName>
        <fullName evidence="1">Uncharacterized protein</fullName>
    </submittedName>
</protein>
<dbReference type="EMBL" id="QPJQ01000035">
    <property type="protein sequence ID" value="RCW96310.1"/>
    <property type="molecule type" value="Genomic_DNA"/>
</dbReference>
<comment type="caution">
    <text evidence="1">The sequence shown here is derived from an EMBL/GenBank/DDBJ whole genome shotgun (WGS) entry which is preliminary data.</text>
</comment>
<proteinExistence type="predicted"/>
<dbReference type="Proteomes" id="UP000253506">
    <property type="component" value="Unassembled WGS sequence"/>
</dbReference>
<organism evidence="1 2">
    <name type="scientific">Marinomonas foliarum</name>
    <dbReference type="NCBI Taxonomy" id="491950"/>
    <lineage>
        <taxon>Bacteria</taxon>
        <taxon>Pseudomonadati</taxon>
        <taxon>Pseudomonadota</taxon>
        <taxon>Gammaproteobacteria</taxon>
        <taxon>Oceanospirillales</taxon>
        <taxon>Oceanospirillaceae</taxon>
        <taxon>Marinomonas</taxon>
    </lineage>
</organism>
<dbReference type="AlphaFoldDB" id="A0A368ZPL0"/>
<reference evidence="1 2" key="1">
    <citation type="submission" date="2018-07" db="EMBL/GenBank/DDBJ databases">
        <title>Genomic Encyclopedia of Type Strains, Phase III (KMG-III): the genomes of soil and plant-associated and newly described type strains.</title>
        <authorList>
            <person name="Whitman W."/>
        </authorList>
    </citation>
    <scope>NUCLEOTIDE SEQUENCE [LARGE SCALE GENOMIC DNA]</scope>
    <source>
        <strain evidence="1 2">CECT 7731</strain>
    </source>
</reference>